<keyword evidence="3" id="KW-0677">Repeat</keyword>
<dbReference type="InterPro" id="IPR013087">
    <property type="entry name" value="Znf_C2H2_type"/>
</dbReference>
<evidence type="ECO:0000256" key="5">
    <source>
        <dbReference type="ARBA" id="ARBA00022833"/>
    </source>
</evidence>
<evidence type="ECO:0000256" key="2">
    <source>
        <dbReference type="ARBA" id="ARBA00022723"/>
    </source>
</evidence>
<dbReference type="PROSITE" id="PS00028">
    <property type="entry name" value="ZINC_FINGER_C2H2_1"/>
    <property type="match status" value="4"/>
</dbReference>
<dbReference type="FunFam" id="3.30.160.60:FF:000630">
    <property type="entry name" value="Zinc finger protein 180"/>
    <property type="match status" value="1"/>
</dbReference>
<dbReference type="Proteomes" id="UP001497623">
    <property type="component" value="Unassembled WGS sequence"/>
</dbReference>
<feature type="domain" description="C2H2-type" evidence="8">
    <location>
        <begin position="107"/>
        <end position="133"/>
    </location>
</feature>
<dbReference type="AlphaFoldDB" id="A0AAV2RBH6"/>
<gene>
    <name evidence="9" type="ORF">MNOR_LOCUS22852</name>
</gene>
<evidence type="ECO:0000256" key="7">
    <source>
        <dbReference type="PROSITE-ProRule" id="PRU00042"/>
    </source>
</evidence>
<sequence length="226" mass="26647">CDMTFSREVNILKHIRTHALEKPNQCRQFEINSSHSDDIINLQRRHNTGGKCKCSHCEKTFAVNGNLSIHTRKHTEIKHQHNLRDNSFSQKNAPKYNLRIHTMEKLYMCSHCDKTFLKRNHLVRHLSRVGEKPYQCSICENFFSTKSSISIHMMTHTGEKPYQCKMCDEAFPRNIDLIYHLKLHTGEKSYKCSQCDKKFYKKYNLACHLITHNAKKQYQCSHCDKA</sequence>
<dbReference type="Gene3D" id="3.30.160.60">
    <property type="entry name" value="Classic Zinc Finger"/>
    <property type="match status" value="5"/>
</dbReference>
<dbReference type="FunFam" id="3.30.160.60:FF:000671">
    <property type="entry name" value="Zinc finger protein 26"/>
    <property type="match status" value="1"/>
</dbReference>
<feature type="domain" description="C2H2-type" evidence="8">
    <location>
        <begin position="52"/>
        <end position="79"/>
    </location>
</feature>
<name>A0AAV2RBH6_MEGNR</name>
<keyword evidence="10" id="KW-1185">Reference proteome</keyword>
<evidence type="ECO:0000256" key="6">
    <source>
        <dbReference type="ARBA" id="ARBA00023242"/>
    </source>
</evidence>
<dbReference type="PANTHER" id="PTHR24394:SF29">
    <property type="entry name" value="MYONEURIN"/>
    <property type="match status" value="1"/>
</dbReference>
<evidence type="ECO:0000256" key="3">
    <source>
        <dbReference type="ARBA" id="ARBA00022737"/>
    </source>
</evidence>
<keyword evidence="2" id="KW-0479">Metal-binding</keyword>
<feature type="domain" description="C2H2-type" evidence="8">
    <location>
        <begin position="190"/>
        <end position="217"/>
    </location>
</feature>
<feature type="domain" description="C2H2-type" evidence="8">
    <location>
        <begin position="1"/>
        <end position="23"/>
    </location>
</feature>
<dbReference type="FunFam" id="3.30.160.60:FF:000446">
    <property type="entry name" value="Zinc finger protein"/>
    <property type="match status" value="1"/>
</dbReference>
<keyword evidence="6" id="KW-0539">Nucleus</keyword>
<proteinExistence type="predicted"/>
<evidence type="ECO:0000313" key="9">
    <source>
        <dbReference type="EMBL" id="CAL4122130.1"/>
    </source>
</evidence>
<accession>A0AAV2RBH6</accession>
<feature type="domain" description="C2H2-type" evidence="8">
    <location>
        <begin position="134"/>
        <end position="161"/>
    </location>
</feature>
<comment type="caution">
    <text evidence="9">The sequence shown here is derived from an EMBL/GenBank/DDBJ whole genome shotgun (WGS) entry which is preliminary data.</text>
</comment>
<evidence type="ECO:0000256" key="4">
    <source>
        <dbReference type="ARBA" id="ARBA00022771"/>
    </source>
</evidence>
<dbReference type="InterPro" id="IPR036236">
    <property type="entry name" value="Znf_C2H2_sf"/>
</dbReference>
<evidence type="ECO:0000313" key="10">
    <source>
        <dbReference type="Proteomes" id="UP001497623"/>
    </source>
</evidence>
<keyword evidence="5" id="KW-0862">Zinc</keyword>
<feature type="non-terminal residue" evidence="9">
    <location>
        <position position="226"/>
    </location>
</feature>
<dbReference type="FunFam" id="3.30.160.60:FF:002343">
    <property type="entry name" value="Zinc finger protein 33A"/>
    <property type="match status" value="1"/>
</dbReference>
<keyword evidence="4 7" id="KW-0863">Zinc-finger</keyword>
<dbReference type="SUPFAM" id="SSF57667">
    <property type="entry name" value="beta-beta-alpha zinc fingers"/>
    <property type="match status" value="4"/>
</dbReference>
<dbReference type="PANTHER" id="PTHR24394">
    <property type="entry name" value="ZINC FINGER PROTEIN"/>
    <property type="match status" value="1"/>
</dbReference>
<organism evidence="9 10">
    <name type="scientific">Meganyctiphanes norvegica</name>
    <name type="common">Northern krill</name>
    <name type="synonym">Thysanopoda norvegica</name>
    <dbReference type="NCBI Taxonomy" id="48144"/>
    <lineage>
        <taxon>Eukaryota</taxon>
        <taxon>Metazoa</taxon>
        <taxon>Ecdysozoa</taxon>
        <taxon>Arthropoda</taxon>
        <taxon>Crustacea</taxon>
        <taxon>Multicrustacea</taxon>
        <taxon>Malacostraca</taxon>
        <taxon>Eumalacostraca</taxon>
        <taxon>Eucarida</taxon>
        <taxon>Euphausiacea</taxon>
        <taxon>Euphausiidae</taxon>
        <taxon>Meganyctiphanes</taxon>
    </lineage>
</organism>
<dbReference type="Pfam" id="PF00096">
    <property type="entry name" value="zf-C2H2"/>
    <property type="match status" value="4"/>
</dbReference>
<feature type="domain" description="C2H2-type" evidence="8">
    <location>
        <begin position="162"/>
        <end position="189"/>
    </location>
</feature>
<evidence type="ECO:0000256" key="1">
    <source>
        <dbReference type="ARBA" id="ARBA00004123"/>
    </source>
</evidence>
<evidence type="ECO:0000259" key="8">
    <source>
        <dbReference type="PROSITE" id="PS50157"/>
    </source>
</evidence>
<reference evidence="9 10" key="1">
    <citation type="submission" date="2024-05" db="EMBL/GenBank/DDBJ databases">
        <authorList>
            <person name="Wallberg A."/>
        </authorList>
    </citation>
    <scope>NUCLEOTIDE SEQUENCE [LARGE SCALE GENOMIC DNA]</scope>
</reference>
<feature type="non-terminal residue" evidence="9">
    <location>
        <position position="1"/>
    </location>
</feature>
<comment type="subcellular location">
    <subcellularLocation>
        <location evidence="1">Nucleus</location>
    </subcellularLocation>
</comment>
<dbReference type="GO" id="GO:0005634">
    <property type="term" value="C:nucleus"/>
    <property type="evidence" value="ECO:0007669"/>
    <property type="project" value="UniProtKB-SubCell"/>
</dbReference>
<dbReference type="PROSITE" id="PS50157">
    <property type="entry name" value="ZINC_FINGER_C2H2_2"/>
    <property type="match status" value="6"/>
</dbReference>
<protein>
    <recommendedName>
        <fullName evidence="8">C2H2-type domain-containing protein</fullName>
    </recommendedName>
</protein>
<dbReference type="EMBL" id="CAXKWB010019585">
    <property type="protein sequence ID" value="CAL4122130.1"/>
    <property type="molecule type" value="Genomic_DNA"/>
</dbReference>
<dbReference type="GO" id="GO:0008270">
    <property type="term" value="F:zinc ion binding"/>
    <property type="evidence" value="ECO:0007669"/>
    <property type="project" value="UniProtKB-KW"/>
</dbReference>
<dbReference type="SMART" id="SM00355">
    <property type="entry name" value="ZnF_C2H2"/>
    <property type="match status" value="6"/>
</dbReference>
<dbReference type="GO" id="GO:0000981">
    <property type="term" value="F:DNA-binding transcription factor activity, RNA polymerase II-specific"/>
    <property type="evidence" value="ECO:0007669"/>
    <property type="project" value="TreeGrafter"/>
</dbReference>